<feature type="compositionally biased region" description="Basic and acidic residues" evidence="2">
    <location>
        <begin position="88"/>
        <end position="110"/>
    </location>
</feature>
<dbReference type="Pfam" id="PF01969">
    <property type="entry name" value="Ni_insertion"/>
    <property type="match status" value="1"/>
</dbReference>
<organism evidence="3 4">
    <name type="scientific">Candidatus Blautia pullicola</name>
    <dbReference type="NCBI Taxonomy" id="2838498"/>
    <lineage>
        <taxon>Bacteria</taxon>
        <taxon>Bacillati</taxon>
        <taxon>Bacillota</taxon>
        <taxon>Clostridia</taxon>
        <taxon>Lachnospirales</taxon>
        <taxon>Lachnospiraceae</taxon>
        <taxon>Blautia</taxon>
    </lineage>
</organism>
<sequence length="334" mass="36897">MKTLYLECNMGAAGDMLMGALLELIPDRESFLEKLNQAGIPGARVTVEKGIKCGITGTHVRVTVDGQEEYSLDAEPENYGHHHGSGHSHGEASHEEHSQHSHAHNEQLHSHEGQFDKEHLHSHKGHLHPHEEHIHEEHFHPHEEHFHEEHLHSHEGHSHQGHHHHGHTSLEDISRMIDKLSVDDKVKEDVKTIYGMIAEAESQVHGHPVSQIHFHEVGTVDALTDITGCAMLMRQLEPEKIIVSPVTLGFGQVHCAHGILPVPAPATALLLRGIPCMAGNIRGELCTPTGAALVKYYANAFGRMPEMVIEKIGYGMGTKDFEAANCIRAILGES</sequence>
<dbReference type="AlphaFoldDB" id="A0A9D2FRW4"/>
<evidence type="ECO:0000313" key="3">
    <source>
        <dbReference type="EMBL" id="HIZ66328.1"/>
    </source>
</evidence>
<feature type="region of interest" description="Disordered" evidence="2">
    <location>
        <begin position="144"/>
        <end position="169"/>
    </location>
</feature>
<dbReference type="Proteomes" id="UP000824056">
    <property type="component" value="Unassembled WGS sequence"/>
</dbReference>
<accession>A0A9D2FRW4</accession>
<dbReference type="InterPro" id="IPR002822">
    <property type="entry name" value="Ni_insertion"/>
</dbReference>
<evidence type="ECO:0000256" key="1">
    <source>
        <dbReference type="ARBA" id="ARBA00022596"/>
    </source>
</evidence>
<name>A0A9D2FRW4_9FIRM</name>
<evidence type="ECO:0000313" key="4">
    <source>
        <dbReference type="Proteomes" id="UP000824056"/>
    </source>
</evidence>
<protein>
    <submittedName>
        <fullName evidence="3">LarC family nickel insertion protein</fullName>
    </submittedName>
</protein>
<dbReference type="PANTHER" id="PTHR36566">
    <property type="entry name" value="NICKEL INSERTION PROTEIN-RELATED"/>
    <property type="match status" value="1"/>
</dbReference>
<evidence type="ECO:0000256" key="2">
    <source>
        <dbReference type="SAM" id="MobiDB-lite"/>
    </source>
</evidence>
<keyword evidence="1" id="KW-0533">Nickel</keyword>
<dbReference type="EMBL" id="DXBG01000248">
    <property type="protein sequence ID" value="HIZ66328.1"/>
    <property type="molecule type" value="Genomic_DNA"/>
</dbReference>
<dbReference type="PANTHER" id="PTHR36566:SF1">
    <property type="entry name" value="PYRIDINIUM-3,5-BISTHIOCARBOXYLIC ACID MONONUCLEOTIDE NICKEL INSERTION PROTEIN"/>
    <property type="match status" value="1"/>
</dbReference>
<proteinExistence type="predicted"/>
<feature type="compositionally biased region" description="Basic and acidic residues" evidence="2">
    <location>
        <begin position="144"/>
        <end position="158"/>
    </location>
</feature>
<reference evidence="3" key="1">
    <citation type="journal article" date="2021" name="PeerJ">
        <title>Extensive microbial diversity within the chicken gut microbiome revealed by metagenomics and culture.</title>
        <authorList>
            <person name="Gilroy R."/>
            <person name="Ravi A."/>
            <person name="Getino M."/>
            <person name="Pursley I."/>
            <person name="Horton D.L."/>
            <person name="Alikhan N.F."/>
            <person name="Baker D."/>
            <person name="Gharbi K."/>
            <person name="Hall N."/>
            <person name="Watson M."/>
            <person name="Adriaenssens E.M."/>
            <person name="Foster-Nyarko E."/>
            <person name="Jarju S."/>
            <person name="Secka A."/>
            <person name="Antonio M."/>
            <person name="Oren A."/>
            <person name="Chaudhuri R.R."/>
            <person name="La Ragione R."/>
            <person name="Hildebrand F."/>
            <person name="Pallen M.J."/>
        </authorList>
    </citation>
    <scope>NUCLEOTIDE SEQUENCE</scope>
    <source>
        <strain evidence="3">1068</strain>
    </source>
</reference>
<comment type="caution">
    <text evidence="3">The sequence shown here is derived from an EMBL/GenBank/DDBJ whole genome shotgun (WGS) entry which is preliminary data.</text>
</comment>
<feature type="region of interest" description="Disordered" evidence="2">
    <location>
        <begin position="75"/>
        <end position="110"/>
    </location>
</feature>
<gene>
    <name evidence="3" type="ORF">H9809_10590</name>
</gene>
<reference evidence="3" key="2">
    <citation type="submission" date="2021-04" db="EMBL/GenBank/DDBJ databases">
        <authorList>
            <person name="Gilroy R."/>
        </authorList>
    </citation>
    <scope>NUCLEOTIDE SEQUENCE</scope>
    <source>
        <strain evidence="3">1068</strain>
    </source>
</reference>